<feature type="compositionally biased region" description="Pro residues" evidence="1">
    <location>
        <begin position="68"/>
        <end position="104"/>
    </location>
</feature>
<evidence type="ECO:0008006" key="5">
    <source>
        <dbReference type="Google" id="ProtNLM"/>
    </source>
</evidence>
<dbReference type="InterPro" id="IPR013207">
    <property type="entry name" value="LGFP"/>
</dbReference>
<evidence type="ECO:0000256" key="1">
    <source>
        <dbReference type="SAM" id="MobiDB-lite"/>
    </source>
</evidence>
<sequence>MRRTNHGYESVRKGQAVFGIALAAALIGSLLPATASAAEQPAPEPTPTIVQTPEATQTPAPVDAPEATPSPTPSDVPTPDPTPTEAPEPSDTPEPTSTPTPTPTPTMTADPGEAELDGLAADSIPSPDRGDYVGDSTEDEADPGAYSETQAGLLKADTLNGFKAGNIISDAKMYTSGTMSANQIQGFFNQKVKRCDANYTCLKDFSMKTRTKSPNSYCAGTYQGSSRDTAAQIISKVSKACNVSERVLIVMLQKEQGLVTHTWPSQFRYDIAMGYACPDDAACDSTYFGFQNQMYMAAYQLQRYTKDSYFSWYPVGKTSQVRWHPNASCGTGPVRIENKATAALYYYTPYQPNRAALRAGYGVGDSCSAYGNRNLYNYYTDWFGSTHGGSPGGGSTGYSVTGATAVKWKSMGGAGGVLGDPIDKKNCTSGVGCYQVFKGGSIYYTEQAGAVYVRGAVRDKWSSMGARGGPLGYPTSDPWCGLSQGGCLQKFQGGTIYTTAATGTHYVRGAFRDLWSRVGDRNGIMKYPTSDPWCGLAKGGCLQKFQGGTMYTSSETSTKYVRGAIRDAWAKTGDRHGRLGYPTTNPRCGGGACTQSFQGGTIRYQGGSSPRVLYG</sequence>
<dbReference type="Proteomes" id="UP000824220">
    <property type="component" value="Unassembled WGS sequence"/>
</dbReference>
<evidence type="ECO:0000256" key="2">
    <source>
        <dbReference type="SAM" id="SignalP"/>
    </source>
</evidence>
<evidence type="ECO:0000313" key="3">
    <source>
        <dbReference type="EMBL" id="HJA05203.1"/>
    </source>
</evidence>
<protein>
    <recommendedName>
        <fullName evidence="5">LGFP repeat-containing protein</fullName>
    </recommendedName>
</protein>
<keyword evidence="2" id="KW-0732">Signal</keyword>
<comment type="caution">
    <text evidence="3">The sequence shown here is derived from an EMBL/GenBank/DDBJ whole genome shotgun (WGS) entry which is preliminary data.</text>
</comment>
<organism evidence="3 4">
    <name type="scientific">Candidatus Microbacterium stercoravium</name>
    <dbReference type="NCBI Taxonomy" id="2838697"/>
    <lineage>
        <taxon>Bacteria</taxon>
        <taxon>Bacillati</taxon>
        <taxon>Actinomycetota</taxon>
        <taxon>Actinomycetes</taxon>
        <taxon>Micrococcales</taxon>
        <taxon>Microbacteriaceae</taxon>
        <taxon>Microbacterium</taxon>
    </lineage>
</organism>
<reference evidence="3" key="1">
    <citation type="journal article" date="2021" name="PeerJ">
        <title>Extensive microbial diversity within the chicken gut microbiome revealed by metagenomics and culture.</title>
        <authorList>
            <person name="Gilroy R."/>
            <person name="Ravi A."/>
            <person name="Getino M."/>
            <person name="Pursley I."/>
            <person name="Horton D.L."/>
            <person name="Alikhan N.F."/>
            <person name="Baker D."/>
            <person name="Gharbi K."/>
            <person name="Hall N."/>
            <person name="Watson M."/>
            <person name="Adriaenssens E.M."/>
            <person name="Foster-Nyarko E."/>
            <person name="Jarju S."/>
            <person name="Secka A."/>
            <person name="Antonio M."/>
            <person name="Oren A."/>
            <person name="Chaudhuri R.R."/>
            <person name="La Ragione R."/>
            <person name="Hildebrand F."/>
            <person name="Pallen M.J."/>
        </authorList>
    </citation>
    <scope>NUCLEOTIDE SEQUENCE</scope>
    <source>
        <strain evidence="3">ChiHjej8B7-3636</strain>
    </source>
</reference>
<name>A0A9D2H600_9MICO</name>
<feature type="signal peptide" evidence="2">
    <location>
        <begin position="1"/>
        <end position="37"/>
    </location>
</feature>
<evidence type="ECO:0000313" key="4">
    <source>
        <dbReference type="Proteomes" id="UP000824220"/>
    </source>
</evidence>
<feature type="region of interest" description="Disordered" evidence="1">
    <location>
        <begin position="35"/>
        <end position="145"/>
    </location>
</feature>
<dbReference type="Pfam" id="PF08310">
    <property type="entry name" value="LGFP"/>
    <property type="match status" value="3"/>
</dbReference>
<proteinExistence type="predicted"/>
<reference evidence="3" key="2">
    <citation type="submission" date="2021-04" db="EMBL/GenBank/DDBJ databases">
        <authorList>
            <person name="Gilroy R."/>
        </authorList>
    </citation>
    <scope>NUCLEOTIDE SEQUENCE</scope>
    <source>
        <strain evidence="3">ChiHjej8B7-3636</strain>
    </source>
</reference>
<feature type="compositionally biased region" description="Polar residues" evidence="1">
    <location>
        <begin position="49"/>
        <end position="59"/>
    </location>
</feature>
<accession>A0A9D2H600</accession>
<dbReference type="AlphaFoldDB" id="A0A9D2H600"/>
<feature type="chain" id="PRO_5039588408" description="LGFP repeat-containing protein" evidence="2">
    <location>
        <begin position="38"/>
        <end position="615"/>
    </location>
</feature>
<dbReference type="EMBL" id="DXAM01000140">
    <property type="protein sequence ID" value="HJA05203.1"/>
    <property type="molecule type" value="Genomic_DNA"/>
</dbReference>
<gene>
    <name evidence="3" type="ORF">H9800_10145</name>
</gene>